<accession>A0A1H9IA95</accession>
<dbReference type="PROSITE" id="PS51257">
    <property type="entry name" value="PROKAR_LIPOPROTEIN"/>
    <property type="match status" value="1"/>
</dbReference>
<dbReference type="InterPro" id="IPR059026">
    <property type="entry name" value="LpqB_N"/>
</dbReference>
<dbReference type="AlphaFoldDB" id="A0A1H9IA95"/>
<keyword evidence="3" id="KW-1185">Reference proteome</keyword>
<dbReference type="OrthoDB" id="3226781at2"/>
<dbReference type="STRING" id="1036181.SAMN05421756_105153"/>
<dbReference type="Pfam" id="PF10646">
    <property type="entry name" value="Germane"/>
    <property type="match status" value="1"/>
</dbReference>
<sequence length="591" mass="62729">MTGVRRSGAVLVVLLTLLLAGCVGVPTQGPVERVEGQQQTCQNCVNVEVYPPSPGDDPRQVVEGFLRANANYQSGYSVAKQYLTRESAQEWKPEDGVTVYDLDAITVKDDRVSLRGRTVGQVAADRSYAVRGDAFAQTFTLVRQDGEWRIDKPPAGLLVAADAFTRNYSTYDLYFLADGRPGDGPGAVQSPVLVPDPIWLPKFRNPGRVASALVRALLVGPTSWLARSVTTAIPPGTTLSVDSVTITDGVASVALSDSVLALPDAQRSLLAAQVVYTLKEALAVRGVLITVDQQGFRVPESDPTTLVVPTTAISSQLDPVSPNAGNQLYVVRDGKVVLVDADSAELRPFGGDLGRAPVRSLAVSVTDTDLAAVTDGGTRLVEATTAGAGTRARTVLSGVDGLLRPQFTRFGELWALGRKDGVQQLWRAAGGQARPVLAPELAGRDITAMSFSPDGVRLALVERTRSGSRLLVARVTRGDNVEVEGVRVLSTTQADTPQLRRLNDVGWLDATHLLVLGSATDKEAAGPYAVSQDASSITNQGEALAWDPVSVAVLLRTQSAILLSSNGQTWRDQGTTWTPFVNKVSAVAYPG</sequence>
<dbReference type="EMBL" id="FOFA01000005">
    <property type="protein sequence ID" value="SEQ71458.1"/>
    <property type="molecule type" value="Genomic_DNA"/>
</dbReference>
<organism evidence="2 3">
    <name type="scientific">Microlunatus flavus</name>
    <dbReference type="NCBI Taxonomy" id="1036181"/>
    <lineage>
        <taxon>Bacteria</taxon>
        <taxon>Bacillati</taxon>
        <taxon>Actinomycetota</taxon>
        <taxon>Actinomycetes</taxon>
        <taxon>Propionibacteriales</taxon>
        <taxon>Propionibacteriaceae</taxon>
        <taxon>Microlunatus</taxon>
    </lineage>
</organism>
<protein>
    <submittedName>
        <fullName evidence="2">Sporulation and spore germination</fullName>
    </submittedName>
</protein>
<evidence type="ECO:0000259" key="1">
    <source>
        <dbReference type="SMART" id="SM00909"/>
    </source>
</evidence>
<dbReference type="SUPFAM" id="SSF82171">
    <property type="entry name" value="DPP6 N-terminal domain-like"/>
    <property type="match status" value="1"/>
</dbReference>
<proteinExistence type="predicted"/>
<dbReference type="Proteomes" id="UP000198504">
    <property type="component" value="Unassembled WGS sequence"/>
</dbReference>
<dbReference type="InterPro" id="IPR015943">
    <property type="entry name" value="WD40/YVTN_repeat-like_dom_sf"/>
</dbReference>
<reference evidence="3" key="1">
    <citation type="submission" date="2016-10" db="EMBL/GenBank/DDBJ databases">
        <authorList>
            <person name="Varghese N."/>
            <person name="Submissions S."/>
        </authorList>
    </citation>
    <scope>NUCLEOTIDE SEQUENCE [LARGE SCALE GENOMIC DNA]</scope>
    <source>
        <strain evidence="3">CGMCC 4.6856</strain>
    </source>
</reference>
<name>A0A1H9IA95_9ACTN</name>
<feature type="domain" description="GerMN" evidence="1">
    <location>
        <begin position="210"/>
        <end position="300"/>
    </location>
</feature>
<evidence type="ECO:0000313" key="3">
    <source>
        <dbReference type="Proteomes" id="UP000198504"/>
    </source>
</evidence>
<dbReference type="RefSeq" id="WP_091181206.1">
    <property type="nucleotide sequence ID" value="NZ_FOFA01000005.1"/>
</dbReference>
<evidence type="ECO:0000313" key="2">
    <source>
        <dbReference type="EMBL" id="SEQ71458.1"/>
    </source>
</evidence>
<gene>
    <name evidence="2" type="ORF">SAMN05421756_105153</name>
</gene>
<dbReference type="Pfam" id="PF25976">
    <property type="entry name" value="LpqB_N"/>
    <property type="match status" value="1"/>
</dbReference>
<dbReference type="InterPro" id="IPR019606">
    <property type="entry name" value="GerMN"/>
</dbReference>
<dbReference type="SMART" id="SM00909">
    <property type="entry name" value="Germane"/>
    <property type="match status" value="1"/>
</dbReference>
<dbReference type="Gene3D" id="2.130.10.10">
    <property type="entry name" value="YVTN repeat-like/Quinoprotein amine dehydrogenase"/>
    <property type="match status" value="1"/>
</dbReference>